<reference evidence="2 3" key="1">
    <citation type="journal article" date="2013" name="J. Bacteriol.">
        <title>Roles of HynAB and Ech, the only two hydrogenases found in the model sulfate reducer Desulfovibrio gigas.</title>
        <authorList>
            <person name="Morais-Silva F.O."/>
            <person name="Santos C.I."/>
            <person name="Rodrigues R."/>
            <person name="Pereira I.A."/>
            <person name="Rodrigues-Pousada C."/>
        </authorList>
    </citation>
    <scope>NUCLEOTIDE SEQUENCE [LARGE SCALE GENOMIC DNA]</scope>
    <source>
        <strain evidence="3">ATCC 19364 / DSM 1382 / NCIMB 9332 / VKM B-1759</strain>
    </source>
</reference>
<feature type="domain" description="Transposase DDE" evidence="1">
    <location>
        <begin position="13"/>
        <end position="434"/>
    </location>
</feature>
<organism evidence="2 3">
    <name type="scientific">Megalodesulfovibrio gigas (strain ATCC 19364 / DSM 1382 / NCIMB 9332 / VKM B-1759)</name>
    <name type="common">Desulfovibrio gigas</name>
    <dbReference type="NCBI Taxonomy" id="1121448"/>
    <lineage>
        <taxon>Bacteria</taxon>
        <taxon>Pseudomonadati</taxon>
        <taxon>Thermodesulfobacteriota</taxon>
        <taxon>Desulfovibrionia</taxon>
        <taxon>Desulfovibrionales</taxon>
        <taxon>Desulfovibrionaceae</taxon>
        <taxon>Megalodesulfovibrio</taxon>
    </lineage>
</organism>
<sequence>MTKCSADAIEFPGCRGRKVQAVFGGQTITSDGGGLLVRAADQSLGLLRRAARACTDSRRAASCAHSLESLLRQRVYALALGYEDLNDHDVLRNDPALQTAVGRDVELASAATLCRFENRVDKASLWALSALLVDVFLESHATPPAEIILDFDATDDRVHGMQEGRFFHGYYDHYCFLPLYVFCGEHLLAAYLRPSNIDPAKHALGILSLLVKRIRHAWPNTRIIYRGDSGFCRWKTMRWCDSRGVGYILGLAKNSRLAEAAAPLVTEAKERFVKTREKQKIFGEIRYAAATWDCERRVIVKAEHLEKGANPRYVVTNLDGEPSEIYGKYCARGEMENRIKEQQLCLFADRTSCSKWLPNQLRVLLSGLAYTLLQAIRRLALPGTELAQARCDTIRLKLLKIGAAVLRNSRRVQVLLSENYPFKELFALAAARLRAG</sequence>
<dbReference type="HOGENOM" id="CLU_028186_7_2_7"/>
<evidence type="ECO:0000313" key="2">
    <source>
        <dbReference type="EMBL" id="AGW14374.1"/>
    </source>
</evidence>
<dbReference type="RefSeq" id="WP_021761387.1">
    <property type="nucleotide sequence ID" value="NC_022444.1"/>
</dbReference>
<proteinExistence type="predicted"/>
<dbReference type="InterPro" id="IPR025668">
    <property type="entry name" value="Tnp_DDE_dom"/>
</dbReference>
<dbReference type="AlphaFoldDB" id="T2GDW7"/>
<dbReference type="Proteomes" id="UP000016587">
    <property type="component" value="Chromosome"/>
</dbReference>
<protein>
    <submittedName>
        <fullName evidence="2">Putative IS4 family transposase</fullName>
    </submittedName>
</protein>
<name>T2GDW7_MEGG1</name>
<gene>
    <name evidence="2" type="ORF">DGI_2643</name>
</gene>
<dbReference type="EMBL" id="CP006585">
    <property type="protein sequence ID" value="AGW14374.1"/>
    <property type="molecule type" value="Genomic_DNA"/>
</dbReference>
<keyword evidence="3" id="KW-1185">Reference proteome</keyword>
<evidence type="ECO:0000259" key="1">
    <source>
        <dbReference type="Pfam" id="PF13701"/>
    </source>
</evidence>
<dbReference type="KEGG" id="dgg:DGI_2643"/>
<dbReference type="InterPro" id="IPR047960">
    <property type="entry name" value="Transpos_IS1380"/>
</dbReference>
<dbReference type="eggNOG" id="COG1861">
    <property type="taxonomic scope" value="Bacteria"/>
</dbReference>
<reference evidence="3" key="2">
    <citation type="submission" date="2013-07" db="EMBL/GenBank/DDBJ databases">
        <authorList>
            <person name="Morais-Silva F.O."/>
            <person name="Rezende A.M."/>
            <person name="Pimentel C."/>
            <person name="Resende D.M."/>
            <person name="Santos C.I."/>
            <person name="Clemente C."/>
            <person name="de Oliveira L.M."/>
            <person name="da Silva S.M."/>
            <person name="Costa D.A."/>
            <person name="Varela-Raposo A."/>
            <person name="Horacio E.C.A."/>
            <person name="Matos M."/>
            <person name="Flores O."/>
            <person name="Ruiz J.C."/>
            <person name="Rodrigues-Pousada C."/>
        </authorList>
    </citation>
    <scope>NUCLEOTIDE SEQUENCE [LARGE SCALE GENOMIC DNA]</scope>
    <source>
        <strain evidence="3">ATCC 19364 / DSM 1382 / NCIMB 9332 / VKM B-1759</strain>
    </source>
</reference>
<accession>T2GDW7</accession>
<dbReference type="Pfam" id="PF13701">
    <property type="entry name" value="DDE_Tnp_1_4"/>
    <property type="match status" value="1"/>
</dbReference>
<dbReference type="PATRIC" id="fig|1121448.10.peg.2595"/>
<evidence type="ECO:0000313" key="3">
    <source>
        <dbReference type="Proteomes" id="UP000016587"/>
    </source>
</evidence>
<dbReference type="NCBIfam" id="NF033539">
    <property type="entry name" value="transpos_IS1380"/>
    <property type="match status" value="1"/>
</dbReference>